<dbReference type="EMBL" id="FNUJ01000004">
    <property type="protein sequence ID" value="SEF29186.1"/>
    <property type="molecule type" value="Genomic_DNA"/>
</dbReference>
<dbReference type="STRING" id="218821.SAMN05421837_104578"/>
<proteinExistence type="predicted"/>
<sequence>MRAPRSDDGSTTVEYAIVTVAVAAFAAVLYTLLTGDSVVSWLTNLVMKALTVPS</sequence>
<accession>A0A1H5QSS5</accession>
<evidence type="ECO:0008006" key="4">
    <source>
        <dbReference type="Google" id="ProtNLM"/>
    </source>
</evidence>
<protein>
    <recommendedName>
        <fullName evidence="4">DUF4244 domain-containing protein</fullName>
    </recommendedName>
</protein>
<evidence type="ECO:0000256" key="1">
    <source>
        <dbReference type="SAM" id="Phobius"/>
    </source>
</evidence>
<keyword evidence="1" id="KW-0472">Membrane</keyword>
<evidence type="ECO:0000313" key="3">
    <source>
        <dbReference type="Proteomes" id="UP000198878"/>
    </source>
</evidence>
<dbReference type="Proteomes" id="UP000198878">
    <property type="component" value="Unassembled WGS sequence"/>
</dbReference>
<dbReference type="RefSeq" id="WP_091389387.1">
    <property type="nucleotide sequence ID" value="NZ_FNUJ01000004.1"/>
</dbReference>
<dbReference type="Pfam" id="PF14029">
    <property type="entry name" value="DUF4244"/>
    <property type="match status" value="1"/>
</dbReference>
<gene>
    <name evidence="2" type="ORF">SAMN05421837_104578</name>
</gene>
<keyword evidence="3" id="KW-1185">Reference proteome</keyword>
<feature type="transmembrane region" description="Helical" evidence="1">
    <location>
        <begin position="12"/>
        <end position="33"/>
    </location>
</feature>
<reference evidence="3" key="1">
    <citation type="submission" date="2016-10" db="EMBL/GenBank/DDBJ databases">
        <authorList>
            <person name="Varghese N."/>
            <person name="Submissions S."/>
        </authorList>
    </citation>
    <scope>NUCLEOTIDE SEQUENCE [LARGE SCALE GENOMIC DNA]</scope>
    <source>
        <strain evidence="3">DSM 44654</strain>
    </source>
</reference>
<keyword evidence="1" id="KW-1133">Transmembrane helix</keyword>
<name>A0A1H5QSS5_9PSEU</name>
<keyword evidence="1" id="KW-0812">Transmembrane</keyword>
<organism evidence="2 3">
    <name type="scientific">Amycolatopsis pretoriensis</name>
    <dbReference type="NCBI Taxonomy" id="218821"/>
    <lineage>
        <taxon>Bacteria</taxon>
        <taxon>Bacillati</taxon>
        <taxon>Actinomycetota</taxon>
        <taxon>Actinomycetes</taxon>
        <taxon>Pseudonocardiales</taxon>
        <taxon>Pseudonocardiaceae</taxon>
        <taxon>Amycolatopsis</taxon>
    </lineage>
</organism>
<dbReference type="InterPro" id="IPR025338">
    <property type="entry name" value="DUF4244"/>
</dbReference>
<dbReference type="AlphaFoldDB" id="A0A1H5QSS5"/>
<evidence type="ECO:0000313" key="2">
    <source>
        <dbReference type="EMBL" id="SEF29186.1"/>
    </source>
</evidence>